<name>A0A3N6MIJ5_NATCH</name>
<reference evidence="2 3" key="1">
    <citation type="submission" date="2018-10" db="EMBL/GenBank/DDBJ databases">
        <title>Natrarchaeobius chitinivorans gen. nov., sp. nov., and Natrarchaeobius haloalkaliphilus sp. nov., alkaliphilic, chitin-utilizing haloarchaea from hypersaline alkaline lakes.</title>
        <authorList>
            <person name="Sorokin D.Y."/>
            <person name="Elcheninov A.G."/>
            <person name="Kostrikina N.A."/>
            <person name="Bale N.J."/>
            <person name="Sinninghe Damste J.S."/>
            <person name="Khijniak T.V."/>
            <person name="Kublanov I.V."/>
            <person name="Toshchakov S.V."/>
        </authorList>
    </citation>
    <scope>NUCLEOTIDE SEQUENCE [LARGE SCALE GENOMIC DNA]</scope>
    <source>
        <strain evidence="2 3">AArcht7</strain>
    </source>
</reference>
<evidence type="ECO:0000256" key="1">
    <source>
        <dbReference type="SAM" id="MobiDB-lite"/>
    </source>
</evidence>
<proteinExistence type="predicted"/>
<dbReference type="Proteomes" id="UP000281431">
    <property type="component" value="Unassembled WGS sequence"/>
</dbReference>
<protein>
    <submittedName>
        <fullName evidence="2">Uncharacterized protein</fullName>
    </submittedName>
</protein>
<comment type="caution">
    <text evidence="2">The sequence shown here is derived from an EMBL/GenBank/DDBJ whole genome shotgun (WGS) entry which is preliminary data.</text>
</comment>
<sequence length="66" mass="6795">MTSAAPGSNSTGWAVDVTSTPGVSESERASSTKPETLAGWKTNSGPLAPGSNRKRHHAESDRDPSS</sequence>
<gene>
    <name evidence="2" type="ORF">EA472_20240</name>
</gene>
<feature type="region of interest" description="Disordered" evidence="1">
    <location>
        <begin position="1"/>
        <end position="66"/>
    </location>
</feature>
<organism evidence="2 3">
    <name type="scientific">Natrarchaeobius chitinivorans</name>
    <dbReference type="NCBI Taxonomy" id="1679083"/>
    <lineage>
        <taxon>Archaea</taxon>
        <taxon>Methanobacteriati</taxon>
        <taxon>Methanobacteriota</taxon>
        <taxon>Stenosarchaea group</taxon>
        <taxon>Halobacteria</taxon>
        <taxon>Halobacteriales</taxon>
        <taxon>Natrialbaceae</taxon>
        <taxon>Natrarchaeobius</taxon>
    </lineage>
</organism>
<accession>A0A3N6MIJ5</accession>
<evidence type="ECO:0000313" key="3">
    <source>
        <dbReference type="Proteomes" id="UP000281431"/>
    </source>
</evidence>
<feature type="compositionally biased region" description="Polar residues" evidence="1">
    <location>
        <begin position="1"/>
        <end position="24"/>
    </location>
</feature>
<dbReference type="AlphaFoldDB" id="A0A3N6MIJ5"/>
<dbReference type="EMBL" id="REFZ01000023">
    <property type="protein sequence ID" value="RQG96780.1"/>
    <property type="molecule type" value="Genomic_DNA"/>
</dbReference>
<evidence type="ECO:0000313" key="2">
    <source>
        <dbReference type="EMBL" id="RQG96780.1"/>
    </source>
</evidence>
<keyword evidence="3" id="KW-1185">Reference proteome</keyword>